<dbReference type="InterPro" id="IPR000073">
    <property type="entry name" value="AB_hydrolase_1"/>
</dbReference>
<protein>
    <submittedName>
        <fullName evidence="2">Alpha/beta fold hydrolase</fullName>
    </submittedName>
</protein>
<keyword evidence="2" id="KW-0378">Hydrolase</keyword>
<organism evidence="2 3">
    <name type="scientific">Gordonia asplenii</name>
    <dbReference type="NCBI Taxonomy" id="2725283"/>
    <lineage>
        <taxon>Bacteria</taxon>
        <taxon>Bacillati</taxon>
        <taxon>Actinomycetota</taxon>
        <taxon>Actinomycetes</taxon>
        <taxon>Mycobacteriales</taxon>
        <taxon>Gordoniaceae</taxon>
        <taxon>Gordonia</taxon>
    </lineage>
</organism>
<reference evidence="2 3" key="1">
    <citation type="submission" date="2020-04" db="EMBL/GenBank/DDBJ databases">
        <title>Gordonia sp. nov. TBRC 11910.</title>
        <authorList>
            <person name="Suriyachadkun C."/>
        </authorList>
    </citation>
    <scope>NUCLEOTIDE SEQUENCE [LARGE SCALE GENOMIC DNA]</scope>
    <source>
        <strain evidence="2 3">TBRC 11910</strain>
    </source>
</reference>
<feature type="domain" description="AB hydrolase-1" evidence="1">
    <location>
        <begin position="68"/>
        <end position="335"/>
    </location>
</feature>
<dbReference type="AlphaFoldDB" id="A0A848KPD6"/>
<evidence type="ECO:0000313" key="3">
    <source>
        <dbReference type="Proteomes" id="UP000550729"/>
    </source>
</evidence>
<sequence>MVSIPNPTSALDRVRKEIERNALRARNGIKIVAGVSKPNPGASAKDVVWRAGRCELWHYRNDAVTLAPPVLIIYSLLNRSYILDLAEGNSFIQRLLGSGFDVYMLDWGIPDERDADNTFEDYVDDFIPTAVDRIREISGSDTVNMLGYCFGGLLAVLYAGHHPDAPLRSLTVMTTPTDLQELGPMGDALGASGLDIEDTFNEDGNIAPDVLLAAFRSLTPTADVTAYVNLWQKMWDEDYVAAHQSMSGWGNEHIPFPGGVARQMVTMMTDNALVNDRIVIGGDRVHLSDITIPFLHVTADRDHIIPEKCSAPLVGLVGSAEAEQFRLPAGHVGLVVGKTAHKTTIPKIIDFMRKRSEEVTR</sequence>
<accession>A0A848KPD6</accession>
<evidence type="ECO:0000259" key="1">
    <source>
        <dbReference type="Pfam" id="PF00561"/>
    </source>
</evidence>
<dbReference type="Proteomes" id="UP000550729">
    <property type="component" value="Unassembled WGS sequence"/>
</dbReference>
<dbReference type="InterPro" id="IPR029058">
    <property type="entry name" value="AB_hydrolase_fold"/>
</dbReference>
<dbReference type="InterPro" id="IPR051321">
    <property type="entry name" value="PHA/PHB_synthase"/>
</dbReference>
<dbReference type="Pfam" id="PF00561">
    <property type="entry name" value="Abhydrolase_1"/>
    <property type="match status" value="1"/>
</dbReference>
<dbReference type="Gene3D" id="3.40.50.1820">
    <property type="entry name" value="alpha/beta hydrolase"/>
    <property type="match status" value="1"/>
</dbReference>
<dbReference type="PANTHER" id="PTHR36837:SF2">
    <property type="entry name" value="POLY(3-HYDROXYALKANOATE) POLYMERASE SUBUNIT PHAC"/>
    <property type="match status" value="1"/>
</dbReference>
<dbReference type="GO" id="GO:0016787">
    <property type="term" value="F:hydrolase activity"/>
    <property type="evidence" value="ECO:0007669"/>
    <property type="project" value="UniProtKB-KW"/>
</dbReference>
<proteinExistence type="predicted"/>
<gene>
    <name evidence="2" type="ORF">HH308_06715</name>
</gene>
<keyword evidence="3" id="KW-1185">Reference proteome</keyword>
<dbReference type="SUPFAM" id="SSF53474">
    <property type="entry name" value="alpha/beta-Hydrolases"/>
    <property type="match status" value="1"/>
</dbReference>
<dbReference type="EMBL" id="JABBNB010000005">
    <property type="protein sequence ID" value="NMO00904.1"/>
    <property type="molecule type" value="Genomic_DNA"/>
</dbReference>
<comment type="caution">
    <text evidence="2">The sequence shown here is derived from an EMBL/GenBank/DDBJ whole genome shotgun (WGS) entry which is preliminary data.</text>
</comment>
<name>A0A848KPD6_9ACTN</name>
<dbReference type="PANTHER" id="PTHR36837">
    <property type="entry name" value="POLY(3-HYDROXYALKANOATE) POLYMERASE SUBUNIT PHAC"/>
    <property type="match status" value="1"/>
</dbReference>
<evidence type="ECO:0000313" key="2">
    <source>
        <dbReference type="EMBL" id="NMO00904.1"/>
    </source>
</evidence>